<proteinExistence type="predicted"/>
<dbReference type="InterPro" id="IPR025356">
    <property type="entry name" value="DUF4260"/>
</dbReference>
<organism evidence="2 3">
    <name type="scientific">Candidatus Enterococcus willemsii</name>
    <dbReference type="NCBI Taxonomy" id="1857215"/>
    <lineage>
        <taxon>Bacteria</taxon>
        <taxon>Bacillati</taxon>
        <taxon>Bacillota</taxon>
        <taxon>Bacilli</taxon>
        <taxon>Lactobacillales</taxon>
        <taxon>Enterococcaceae</taxon>
        <taxon>Enterococcus</taxon>
    </lineage>
</organism>
<dbReference type="EMBL" id="MAEL01000040">
    <property type="protein sequence ID" value="KAF1303470.1"/>
    <property type="molecule type" value="Genomic_DNA"/>
</dbReference>
<accession>A0ABQ6YZW4</accession>
<dbReference type="RefSeq" id="WP_161902197.1">
    <property type="nucleotide sequence ID" value="NZ_MAEL01000040.1"/>
</dbReference>
<feature type="transmembrane region" description="Helical" evidence="1">
    <location>
        <begin position="66"/>
        <end position="90"/>
    </location>
</feature>
<sequence>MNKKIIQIENLLLFLLIICLYFSQQFSFLLFIGTFFIPDITILLYLVNPSIGKLGYNFFHSFALPFLLYLFLLFLPSIAFIKPMLLIWFAHIAMDRMLGMGLKEASFTETHLDKLS</sequence>
<dbReference type="Pfam" id="PF14079">
    <property type="entry name" value="DUF4260"/>
    <property type="match status" value="1"/>
</dbReference>
<dbReference type="Proteomes" id="UP000782705">
    <property type="component" value="Unassembled WGS sequence"/>
</dbReference>
<reference evidence="2 3" key="1">
    <citation type="submission" date="2016-06" db="EMBL/GenBank/DDBJ databases">
        <title>Four novel species of enterococci isolated from chicken manure.</title>
        <authorList>
            <person name="Van Tyne D."/>
        </authorList>
    </citation>
    <scope>NUCLEOTIDE SEQUENCE [LARGE SCALE GENOMIC DNA]</scope>
    <source>
        <strain evidence="2 3">CU12B</strain>
    </source>
</reference>
<comment type="caution">
    <text evidence="2">The sequence shown here is derived from an EMBL/GenBank/DDBJ whole genome shotgun (WGS) entry which is preliminary data.</text>
</comment>
<protein>
    <recommendedName>
        <fullName evidence="4">DUF4260 family protein</fullName>
    </recommendedName>
</protein>
<keyword evidence="3" id="KW-1185">Reference proteome</keyword>
<evidence type="ECO:0000313" key="2">
    <source>
        <dbReference type="EMBL" id="KAF1303470.1"/>
    </source>
</evidence>
<keyword evidence="1" id="KW-0472">Membrane</keyword>
<evidence type="ECO:0000313" key="3">
    <source>
        <dbReference type="Proteomes" id="UP000782705"/>
    </source>
</evidence>
<evidence type="ECO:0008006" key="4">
    <source>
        <dbReference type="Google" id="ProtNLM"/>
    </source>
</evidence>
<name>A0ABQ6YZW4_9ENTE</name>
<gene>
    <name evidence="2" type="ORF">BAU17_12225</name>
</gene>
<keyword evidence="1" id="KW-0812">Transmembrane</keyword>
<evidence type="ECO:0000256" key="1">
    <source>
        <dbReference type="SAM" id="Phobius"/>
    </source>
</evidence>
<keyword evidence="1" id="KW-1133">Transmembrane helix</keyword>